<evidence type="ECO:0000256" key="3">
    <source>
        <dbReference type="ARBA" id="ARBA00024303"/>
    </source>
</evidence>
<evidence type="ECO:0000256" key="4">
    <source>
        <dbReference type="ARBA" id="ARBA00024346"/>
    </source>
</evidence>
<accession>A0A9D7FE37</accession>
<organism evidence="8 9">
    <name type="scientific">Candidatus Propionivibrio dominans</name>
    <dbReference type="NCBI Taxonomy" id="2954373"/>
    <lineage>
        <taxon>Bacteria</taxon>
        <taxon>Pseudomonadati</taxon>
        <taxon>Pseudomonadota</taxon>
        <taxon>Betaproteobacteria</taxon>
        <taxon>Rhodocyclales</taxon>
        <taxon>Rhodocyclaceae</taxon>
        <taxon>Propionivibrio</taxon>
    </lineage>
</organism>
<dbReference type="EMBL" id="JADJNC010000008">
    <property type="protein sequence ID" value="MBK7422639.1"/>
    <property type="molecule type" value="Genomic_DNA"/>
</dbReference>
<evidence type="ECO:0000313" key="8">
    <source>
        <dbReference type="EMBL" id="MBK7422639.1"/>
    </source>
</evidence>
<sequence>MPASSSPSRWDVFCQVIDNYGDIGVCWRLARQLVGEHGFGVRLWVDDLRVFQRICSEIVPQLRIQTVQGVEVRHWDADFPEIDPGDVVIEAFACHLPERFIASMAGTKPVPVWINLDYLSAEAWVSGCHALPSPHPRLPLTKYFFFPGFNETTGGLLRESRLDQRRQSFCASPEQQTGFWRTLGLPPPSADTLLVSLFAYENPAIADLLDSWAQGRTPVCCLAPLTQTQSVIEAFVAQPLQVGDALRRGSLEIRMLPFIAQPDYDQLLWSCDINIVRGEDSFVRAQWAAKPMLWQIYPQDEDAHLTKLAAFLDLYCADLPEASRGAVRRLYRAWNGGKDAGRITPDLWAEWMDALPDLRRHAIDWAEKRAKQEDLCSCLVRFCRSKL</sequence>
<reference evidence="8" key="1">
    <citation type="submission" date="2020-10" db="EMBL/GenBank/DDBJ databases">
        <title>Connecting structure to function with the recovery of over 1000 high-quality activated sludge metagenome-assembled genomes encoding full-length rRNA genes using long-read sequencing.</title>
        <authorList>
            <person name="Singleton C.M."/>
            <person name="Petriglieri F."/>
            <person name="Kristensen J.M."/>
            <person name="Kirkegaard R.H."/>
            <person name="Michaelsen T.Y."/>
            <person name="Andersen M.H."/>
            <person name="Karst S.M."/>
            <person name="Dueholm M.S."/>
            <person name="Nielsen P.H."/>
            <person name="Albertsen M."/>
        </authorList>
    </citation>
    <scope>NUCLEOTIDE SEQUENCE</scope>
    <source>
        <strain evidence="8">EsbW_18-Q3-R4-48_MAXAC.044</strain>
    </source>
</reference>
<keyword evidence="2" id="KW-0808">Transferase</keyword>
<dbReference type="GO" id="GO:0003746">
    <property type="term" value="F:translation elongation factor activity"/>
    <property type="evidence" value="ECO:0007669"/>
    <property type="project" value="UniProtKB-KW"/>
</dbReference>
<comment type="similarity">
    <text evidence="4">Belongs to the glycosyltransferase 104 family.</text>
</comment>
<dbReference type="GO" id="GO:0106361">
    <property type="term" value="F:protein-arginine rhamnosyltransferase activity"/>
    <property type="evidence" value="ECO:0007669"/>
    <property type="project" value="InterPro"/>
</dbReference>
<keyword evidence="8" id="KW-0648">Protein biosynthesis</keyword>
<keyword evidence="1" id="KW-0328">Glycosyltransferase</keyword>
<gene>
    <name evidence="8" type="primary">earP</name>
    <name evidence="8" type="ORF">IPJ48_05850</name>
</gene>
<evidence type="ECO:0000256" key="7">
    <source>
        <dbReference type="ARBA" id="ARBA00048472"/>
    </source>
</evidence>
<name>A0A9D7FE37_9RHOO</name>
<keyword evidence="8" id="KW-0251">Elongation factor</keyword>
<evidence type="ECO:0000256" key="2">
    <source>
        <dbReference type="ARBA" id="ARBA00022679"/>
    </source>
</evidence>
<evidence type="ECO:0000256" key="6">
    <source>
        <dbReference type="ARBA" id="ARBA00030025"/>
    </source>
</evidence>
<comment type="function">
    <text evidence="3">Protein-arginine rhamnosyltransferase that catalyzes the transfer of a single rhamnose to elongation factor P (EF-P) on 'Lys-32', a modification required for EF-P-dependent rescue of polyproline stalled ribosomes.</text>
</comment>
<dbReference type="Pfam" id="PF10093">
    <property type="entry name" value="EarP"/>
    <property type="match status" value="1"/>
</dbReference>
<evidence type="ECO:0000313" key="9">
    <source>
        <dbReference type="Proteomes" id="UP000886602"/>
    </source>
</evidence>
<proteinExistence type="inferred from homology"/>
<evidence type="ECO:0000256" key="5">
    <source>
        <dbReference type="ARBA" id="ARBA00024416"/>
    </source>
</evidence>
<dbReference type="Proteomes" id="UP000886602">
    <property type="component" value="Unassembled WGS sequence"/>
</dbReference>
<dbReference type="PIRSF" id="PIRSF015557">
    <property type="entry name" value="UCP015557"/>
    <property type="match status" value="1"/>
</dbReference>
<dbReference type="InterPro" id="IPR016633">
    <property type="entry name" value="EarP"/>
</dbReference>
<comment type="caution">
    <text evidence="8">The sequence shown here is derived from an EMBL/GenBank/DDBJ whole genome shotgun (WGS) entry which is preliminary data.</text>
</comment>
<protein>
    <recommendedName>
        <fullName evidence="5">Protein-arginine rhamnosyltransferase</fullName>
    </recommendedName>
    <alternativeName>
        <fullName evidence="6">EF-P arginine rhamnosyltransferase</fullName>
    </alternativeName>
</protein>
<comment type="catalytic activity">
    <reaction evidence="7">
        <text>dTDP-beta-L-rhamnose + L-arginyl-[protein] = N(omega)-(alpha-L-rhamnosyl)-L-arginyl-[protein] + dTDP + H(+)</text>
        <dbReference type="Rhea" id="RHEA:66692"/>
        <dbReference type="Rhea" id="RHEA-COMP:10532"/>
        <dbReference type="Rhea" id="RHEA-COMP:17096"/>
        <dbReference type="ChEBI" id="CHEBI:15378"/>
        <dbReference type="ChEBI" id="CHEBI:29965"/>
        <dbReference type="ChEBI" id="CHEBI:57510"/>
        <dbReference type="ChEBI" id="CHEBI:58369"/>
        <dbReference type="ChEBI" id="CHEBI:167445"/>
    </reaction>
    <physiologicalReaction direction="left-to-right" evidence="7">
        <dbReference type="Rhea" id="RHEA:66693"/>
    </physiologicalReaction>
</comment>
<dbReference type="AlphaFoldDB" id="A0A9D7FE37"/>
<dbReference type="NCBIfam" id="TIGR03837">
    <property type="entry name" value="efp_Arg_rhamno"/>
    <property type="match status" value="1"/>
</dbReference>
<evidence type="ECO:0000256" key="1">
    <source>
        <dbReference type="ARBA" id="ARBA00022676"/>
    </source>
</evidence>